<dbReference type="InterPro" id="IPR029063">
    <property type="entry name" value="SAM-dependent_MTases_sf"/>
</dbReference>
<sequence>MMARIPSNPLRQAKLAMELHADSATPLEEAAAKRGLTIREANRLQKTLRGNAYRAFSASDLVVAVSAFAAAKPGRSMTALQAGANDGKSEDPIHALVHRYFSKVVLIEPQPQLIPALARSYEGFAGEAIIENVAVGPGGELTMYFPTPEIDAVYQQKRKFSASRLGSFDRAHVADRLVAATGIPAEEVDRVIQKAVVPCVTLEALAEKHLPEGVDLLQIDCEGYDWMVLKTIGRIRPAIINFEYDKLPDDHWKEWKAWAAENGYAFIRGLRDALAVRGAVF</sequence>
<accession>A0A6M1LDY6</accession>
<keyword evidence="2" id="KW-0808">Transferase</keyword>
<protein>
    <submittedName>
        <fullName evidence="2">FkbM family methyltransferase</fullName>
    </submittedName>
</protein>
<reference evidence="2 3" key="2">
    <citation type="submission" date="2020-03" db="EMBL/GenBank/DDBJ databases">
        <title>Roseomonas stagni sp. nov., isolated from pond water in Japan.</title>
        <authorList>
            <person name="Furuhata K."/>
            <person name="Miyamoto H."/>
            <person name="Goto K."/>
        </authorList>
    </citation>
    <scope>NUCLEOTIDE SEQUENCE [LARGE SCALE GENOMIC DNA]</scope>
    <source>
        <strain evidence="2 3">PeD5</strain>
    </source>
</reference>
<dbReference type="Pfam" id="PF05050">
    <property type="entry name" value="Methyltransf_21"/>
    <property type="match status" value="1"/>
</dbReference>
<dbReference type="NCBIfam" id="TIGR01444">
    <property type="entry name" value="fkbM_fam"/>
    <property type="match status" value="1"/>
</dbReference>
<dbReference type="Gene3D" id="3.40.50.150">
    <property type="entry name" value="Vaccinia Virus protein VP39"/>
    <property type="match status" value="1"/>
</dbReference>
<dbReference type="AlphaFoldDB" id="A0A6M1LDY6"/>
<name>A0A6M1LDY6_9PROT</name>
<feature type="domain" description="Methyltransferase FkbM" evidence="1">
    <location>
        <begin position="81"/>
        <end position="264"/>
    </location>
</feature>
<dbReference type="GO" id="GO:0032259">
    <property type="term" value="P:methylation"/>
    <property type="evidence" value="ECO:0007669"/>
    <property type="project" value="UniProtKB-KW"/>
</dbReference>
<dbReference type="GO" id="GO:0008168">
    <property type="term" value="F:methyltransferase activity"/>
    <property type="evidence" value="ECO:0007669"/>
    <property type="project" value="UniProtKB-KW"/>
</dbReference>
<gene>
    <name evidence="2" type="ORF">G3576_00660</name>
</gene>
<reference evidence="2 3" key="1">
    <citation type="submission" date="2020-02" db="EMBL/GenBank/DDBJ databases">
        <authorList>
            <person name="Kim H.M."/>
            <person name="Jeon C.O."/>
        </authorList>
    </citation>
    <scope>NUCLEOTIDE SEQUENCE [LARGE SCALE GENOMIC DNA]</scope>
    <source>
        <strain evidence="2 3">PeD5</strain>
    </source>
</reference>
<organism evidence="2 3">
    <name type="scientific">Falsiroseomonas algicola</name>
    <dbReference type="NCBI Taxonomy" id="2716930"/>
    <lineage>
        <taxon>Bacteria</taxon>
        <taxon>Pseudomonadati</taxon>
        <taxon>Pseudomonadota</taxon>
        <taxon>Alphaproteobacteria</taxon>
        <taxon>Acetobacterales</taxon>
        <taxon>Roseomonadaceae</taxon>
        <taxon>Falsiroseomonas</taxon>
    </lineage>
</organism>
<dbReference type="SUPFAM" id="SSF53335">
    <property type="entry name" value="S-adenosyl-L-methionine-dependent methyltransferases"/>
    <property type="match status" value="1"/>
</dbReference>
<proteinExistence type="predicted"/>
<evidence type="ECO:0000259" key="1">
    <source>
        <dbReference type="Pfam" id="PF05050"/>
    </source>
</evidence>
<evidence type="ECO:0000313" key="3">
    <source>
        <dbReference type="Proteomes" id="UP000475385"/>
    </source>
</evidence>
<dbReference type="RefSeq" id="WP_164692395.1">
    <property type="nucleotide sequence ID" value="NZ_JAAIKB010000001.1"/>
</dbReference>
<keyword evidence="3" id="KW-1185">Reference proteome</keyword>
<evidence type="ECO:0000313" key="2">
    <source>
        <dbReference type="EMBL" id="NGM18503.1"/>
    </source>
</evidence>
<dbReference type="EMBL" id="JAAIKB010000001">
    <property type="protein sequence ID" value="NGM18503.1"/>
    <property type="molecule type" value="Genomic_DNA"/>
</dbReference>
<dbReference type="Proteomes" id="UP000475385">
    <property type="component" value="Unassembled WGS sequence"/>
</dbReference>
<comment type="caution">
    <text evidence="2">The sequence shown here is derived from an EMBL/GenBank/DDBJ whole genome shotgun (WGS) entry which is preliminary data.</text>
</comment>
<keyword evidence="2" id="KW-0489">Methyltransferase</keyword>
<dbReference type="InterPro" id="IPR006342">
    <property type="entry name" value="FkbM_mtfrase"/>
</dbReference>